<dbReference type="PANTHER" id="PTHR45929:SF3">
    <property type="entry name" value="JAK PATHWAY SIGNAL TRANSDUCTION ADAPTOR MOLECULE"/>
    <property type="match status" value="1"/>
</dbReference>
<dbReference type="Gene3D" id="2.30.30.40">
    <property type="entry name" value="SH3 Domains"/>
    <property type="match status" value="1"/>
</dbReference>
<dbReference type="FunFam" id="1.25.40.90:FF:000009">
    <property type="entry name" value="Putative signal transducing adapter molecule 1"/>
    <property type="match status" value="1"/>
</dbReference>
<dbReference type="PANTHER" id="PTHR45929">
    <property type="entry name" value="JAK PATHWAY SIGNAL TRANSDUCTION ADAPTOR MOLECULE"/>
    <property type="match status" value="1"/>
</dbReference>
<dbReference type="PROSITE" id="PS50002">
    <property type="entry name" value="SH3"/>
    <property type="match status" value="1"/>
</dbReference>
<keyword evidence="3 7" id="KW-0728">SH3 domain</keyword>
<evidence type="ECO:0008006" key="12">
    <source>
        <dbReference type="Google" id="ProtNLM"/>
    </source>
</evidence>
<dbReference type="AlphaFoldDB" id="A0A182RRJ5"/>
<dbReference type="GO" id="GO:0043130">
    <property type="term" value="F:ubiquitin binding"/>
    <property type="evidence" value="ECO:0007669"/>
    <property type="project" value="InterPro"/>
</dbReference>
<evidence type="ECO:0000256" key="4">
    <source>
        <dbReference type="ARBA" id="ARBA00022448"/>
    </source>
</evidence>
<feature type="compositionally biased region" description="Low complexity" evidence="8">
    <location>
        <begin position="611"/>
        <end position="634"/>
    </location>
</feature>
<keyword evidence="6" id="KW-0653">Protein transport</keyword>
<dbReference type="PROSITE" id="PS50330">
    <property type="entry name" value="UIM"/>
    <property type="match status" value="1"/>
</dbReference>
<evidence type="ECO:0000259" key="9">
    <source>
        <dbReference type="PROSITE" id="PS50002"/>
    </source>
</evidence>
<proteinExistence type="inferred from homology"/>
<dbReference type="SMART" id="SM00288">
    <property type="entry name" value="VHS"/>
    <property type="match status" value="1"/>
</dbReference>
<dbReference type="InterPro" id="IPR050670">
    <property type="entry name" value="STAM"/>
</dbReference>
<comment type="subcellular location">
    <subcellularLocation>
        <location evidence="1">Endosome</location>
    </subcellularLocation>
</comment>
<feature type="region of interest" description="Disordered" evidence="8">
    <location>
        <begin position="141"/>
        <end position="169"/>
    </location>
</feature>
<dbReference type="GO" id="GO:0043328">
    <property type="term" value="P:protein transport to vacuole involved in ubiquitin-dependent protein catabolic process via the multivesicular body sorting pathway"/>
    <property type="evidence" value="ECO:0007669"/>
    <property type="project" value="TreeGrafter"/>
</dbReference>
<dbReference type="GO" id="GO:0035091">
    <property type="term" value="F:phosphatidylinositol binding"/>
    <property type="evidence" value="ECO:0007669"/>
    <property type="project" value="InterPro"/>
</dbReference>
<comment type="similarity">
    <text evidence="2">Belongs to the STAM family.</text>
</comment>
<evidence type="ECO:0000259" key="10">
    <source>
        <dbReference type="PROSITE" id="PS50179"/>
    </source>
</evidence>
<feature type="compositionally biased region" description="Basic and acidic residues" evidence="8">
    <location>
        <begin position="297"/>
        <end position="308"/>
    </location>
</feature>
<evidence type="ECO:0000256" key="6">
    <source>
        <dbReference type="ARBA" id="ARBA00022927"/>
    </source>
</evidence>
<evidence type="ECO:0000256" key="3">
    <source>
        <dbReference type="ARBA" id="ARBA00022443"/>
    </source>
</evidence>
<evidence type="ECO:0000256" key="1">
    <source>
        <dbReference type="ARBA" id="ARBA00004177"/>
    </source>
</evidence>
<evidence type="ECO:0000256" key="2">
    <source>
        <dbReference type="ARBA" id="ARBA00009666"/>
    </source>
</evidence>
<protein>
    <recommendedName>
        <fullName evidence="12">Signal transducing adapter molecule 1</fullName>
    </recommendedName>
</protein>
<sequence length="755" mass="81759">MSLFGTSSSLNSDIEKATSENNTTENWSLILDICDRVNNGSATPKDCLKCIIKRLNCLNPHVVMKAITLLDACVNNCGKQFHLEVASREFETEFKKLLQKSQPKVTTKLKLTLKRWAEEVFKSDPQLDLIPSLYKKLREEGHDFNDPSATPKRETTLSKDPNVVSSQQEEDDIAKAIELSLKEVKNTQSPKMMSSSGATATSLYPSALLSTSAPVVEPRKVRALYDFEAAEDNELTFQAGEIIMVLDDSDPNWWKGQNQRGEGLFPSNFVTADLSVEPESLSAASGKGTKKSVQFSDEQKLDGDKDGQQKQLQSATVEINEEKIDRLLHLIHEADPEDPSQDTDEMLQLEQLVNQMGPMIDAELERVDRKHAQLTQLSSDLVDAINLYHNLMREPDRSAMMSMGGPAGSYGTPGGYPGGPVNPMYGMPAMYQSLPGVGMYPMAPGGPPSMPGGQPMPGYSMGHLRHDMTQMNVGTMPQFPTPQQQQPPQTAMHHHHQPHPAQGGSMQTVSQNGPTTNGMLSQVAPSTSLAGVSSQQSATTVAPQTMPNMTGGPSMPPQHGAIPQGFANPTSPPPVGMSGPSSHHQLQQAPSNPNQHTLPQMRPIGQPPVSYPSYVPQQPQQQNQPAVSQPVQQNTASQGMQPGVGAVPVSGGPPPTSTQPVQPNLNHHHHPSQHIPMNMPPTHFPPASGAPSHQHQQQQQQQFMPQMGPPMGNFAPMGAPMNMFPPGGPGGVGGPLSINTNHPGPQNIPIYQQQR</sequence>
<accession>A0A182RRJ5</accession>
<feature type="region of interest" description="Disordered" evidence="8">
    <location>
        <begin position="280"/>
        <end position="314"/>
    </location>
</feature>
<dbReference type="PROSITE" id="PS50179">
    <property type="entry name" value="VHS"/>
    <property type="match status" value="1"/>
</dbReference>
<feature type="domain" description="VHS" evidence="10">
    <location>
        <begin position="17"/>
        <end position="145"/>
    </location>
</feature>
<dbReference type="GO" id="GO:0033565">
    <property type="term" value="C:ESCRT-0 complex"/>
    <property type="evidence" value="ECO:0007669"/>
    <property type="project" value="TreeGrafter"/>
</dbReference>
<feature type="domain" description="SH3" evidence="9">
    <location>
        <begin position="216"/>
        <end position="275"/>
    </location>
</feature>
<dbReference type="InterPro" id="IPR002014">
    <property type="entry name" value="VHS_dom"/>
</dbReference>
<feature type="compositionally biased region" description="Basic and acidic residues" evidence="8">
    <location>
        <begin position="141"/>
        <end position="157"/>
    </location>
</feature>
<reference evidence="11" key="1">
    <citation type="submission" date="2020-05" db="UniProtKB">
        <authorList>
            <consortium name="EnsemblMetazoa"/>
        </authorList>
    </citation>
    <scope>IDENTIFICATION</scope>
    <source>
        <strain evidence="11">FUMOZ</strain>
    </source>
</reference>
<dbReference type="CDD" id="cd21388">
    <property type="entry name" value="GAT_STAM"/>
    <property type="match status" value="1"/>
</dbReference>
<feature type="compositionally biased region" description="Low complexity" evidence="8">
    <location>
        <begin position="716"/>
        <end position="725"/>
    </location>
</feature>
<dbReference type="STRING" id="62324.A0A182RRJ5"/>
<dbReference type="VEuPathDB" id="VectorBase:AFUN2_007406"/>
<dbReference type="VEuPathDB" id="VectorBase:AFUN008891"/>
<dbReference type="InterPro" id="IPR036028">
    <property type="entry name" value="SH3-like_dom_sf"/>
</dbReference>
<feature type="region of interest" description="Disordered" evidence="8">
    <location>
        <begin position="474"/>
        <end position="755"/>
    </location>
</feature>
<evidence type="ECO:0000256" key="7">
    <source>
        <dbReference type="PROSITE-ProRule" id="PRU00192"/>
    </source>
</evidence>
<feature type="compositionally biased region" description="Low complexity" evidence="8">
    <location>
        <begin position="476"/>
        <end position="491"/>
    </location>
</feature>
<dbReference type="SUPFAM" id="SSF50044">
    <property type="entry name" value="SH3-domain"/>
    <property type="match status" value="1"/>
</dbReference>
<keyword evidence="4" id="KW-0813">Transport</keyword>
<keyword evidence="5" id="KW-0967">Endosome</keyword>
<dbReference type="EnsemblMetazoa" id="AFUN008891-RA">
    <property type="protein sequence ID" value="AFUN008891-PA"/>
    <property type="gene ID" value="AFUN008891"/>
</dbReference>
<dbReference type="SMART" id="SM00326">
    <property type="entry name" value="SH3"/>
    <property type="match status" value="1"/>
</dbReference>
<dbReference type="Gene3D" id="1.25.40.90">
    <property type="match status" value="1"/>
</dbReference>
<name>A0A182RRJ5_ANOFN</name>
<feature type="compositionally biased region" description="Polar residues" evidence="8">
    <location>
        <begin position="737"/>
        <end position="755"/>
    </location>
</feature>
<evidence type="ECO:0000256" key="5">
    <source>
        <dbReference type="ARBA" id="ARBA00022753"/>
    </source>
</evidence>
<dbReference type="InterPro" id="IPR008942">
    <property type="entry name" value="ENTH_VHS"/>
</dbReference>
<dbReference type="PRINTS" id="PR00452">
    <property type="entry name" value="SH3DOMAIN"/>
</dbReference>
<dbReference type="InterPro" id="IPR001452">
    <property type="entry name" value="SH3_domain"/>
</dbReference>
<dbReference type="SUPFAM" id="SSF48464">
    <property type="entry name" value="ENTH/VHS domain"/>
    <property type="match status" value="1"/>
</dbReference>
<feature type="compositionally biased region" description="Polar residues" evidence="8">
    <location>
        <begin position="504"/>
        <end position="548"/>
    </location>
</feature>
<dbReference type="CDD" id="cd11820">
    <property type="entry name" value="SH3_STAM"/>
    <property type="match status" value="1"/>
</dbReference>
<dbReference type="Gene3D" id="1.20.5.1940">
    <property type="match status" value="1"/>
</dbReference>
<dbReference type="Pfam" id="PF00018">
    <property type="entry name" value="SH3_1"/>
    <property type="match status" value="1"/>
</dbReference>
<dbReference type="InterPro" id="IPR003903">
    <property type="entry name" value="UIM_dom"/>
</dbReference>
<evidence type="ECO:0000313" key="11">
    <source>
        <dbReference type="EnsemblMetazoa" id="AFUN008891-PA"/>
    </source>
</evidence>
<organism evidence="11">
    <name type="scientific">Anopheles funestus</name>
    <name type="common">African malaria mosquito</name>
    <dbReference type="NCBI Taxonomy" id="62324"/>
    <lineage>
        <taxon>Eukaryota</taxon>
        <taxon>Metazoa</taxon>
        <taxon>Ecdysozoa</taxon>
        <taxon>Arthropoda</taxon>
        <taxon>Hexapoda</taxon>
        <taxon>Insecta</taxon>
        <taxon>Pterygota</taxon>
        <taxon>Neoptera</taxon>
        <taxon>Endopterygota</taxon>
        <taxon>Diptera</taxon>
        <taxon>Nematocera</taxon>
        <taxon>Culicoidea</taxon>
        <taxon>Culicidae</taxon>
        <taxon>Anophelinae</taxon>
        <taxon>Anopheles</taxon>
    </lineage>
</organism>
<dbReference type="Pfam" id="PF00790">
    <property type="entry name" value="VHS"/>
    <property type="match status" value="1"/>
</dbReference>
<feature type="compositionally biased region" description="Polar residues" evidence="8">
    <location>
        <begin position="583"/>
        <end position="598"/>
    </location>
</feature>
<feature type="compositionally biased region" description="Low complexity" evidence="8">
    <location>
        <begin position="693"/>
        <end position="702"/>
    </location>
</feature>
<dbReference type="CDD" id="cd03568">
    <property type="entry name" value="VHS_STAM"/>
    <property type="match status" value="1"/>
</dbReference>
<evidence type="ECO:0000256" key="8">
    <source>
        <dbReference type="SAM" id="MobiDB-lite"/>
    </source>
</evidence>